<dbReference type="SUPFAM" id="SSF111352">
    <property type="entry name" value="Ammonium transporter"/>
    <property type="match status" value="1"/>
</dbReference>
<feature type="transmembrane region" description="Helical" evidence="8">
    <location>
        <begin position="334"/>
        <end position="354"/>
    </location>
</feature>
<gene>
    <name evidence="11" type="ORF">HELGO_WM42794</name>
</gene>
<evidence type="ECO:0000259" key="10">
    <source>
        <dbReference type="Pfam" id="PF00909"/>
    </source>
</evidence>
<feature type="transmembrane region" description="Helical" evidence="8">
    <location>
        <begin position="366"/>
        <end position="391"/>
    </location>
</feature>
<feature type="transmembrane region" description="Helical" evidence="8">
    <location>
        <begin position="142"/>
        <end position="160"/>
    </location>
</feature>
<dbReference type="InterPro" id="IPR024041">
    <property type="entry name" value="NH4_transpt_AmtB-like_dom"/>
</dbReference>
<feature type="transmembrane region" description="Helical" evidence="8">
    <location>
        <begin position="31"/>
        <end position="54"/>
    </location>
</feature>
<feature type="transmembrane region" description="Helical" evidence="8">
    <location>
        <begin position="115"/>
        <end position="135"/>
    </location>
</feature>
<feature type="chain" id="PRO_5027759363" description="Ammonium transporter" evidence="9">
    <location>
        <begin position="22"/>
        <end position="429"/>
    </location>
</feature>
<sequence>MFSACSRILIIYGLMGSTAYAADSDPQLTDLLDVLWLTLTAMIVFFMQSAFALLESGMSRAKNSVNVMMKNYFDVCIAILMFSLTGYCLMYGTSLYGWVGTDNLFLSGITTDKEYAFILFNAMFAATAATISSGAMAERTKYTSYVLSAVVVSGLIYPLYAHWAWNDNGWLKDLGFIDFAGSTVVHSVGAWVALAGIIVVGPRMGRFDPETHKPRDIPGHNLMLVTLGGFIFWFGFFAFNTGSTGGLNGEIGKIALNTGLSGAAGAIGVILVSYLRRIPLLLTSTINGSLSGLVAIAAGCATTEPLLAILTGLISGVVFSFARELILKMRLDDAVDAISVHGIAGLWGTLAAGLFYSGDMFNPERIIIQVFGIAVAFAWVLLASFIVFYLLDAILGLRSESMDEQRGLDYSEHNEIGYPEFQKTTFRIN</sequence>
<evidence type="ECO:0000313" key="11">
    <source>
        <dbReference type="EMBL" id="CAA6814217.1"/>
    </source>
</evidence>
<dbReference type="PANTHER" id="PTHR11730">
    <property type="entry name" value="AMMONIUM TRANSPORTER"/>
    <property type="match status" value="1"/>
</dbReference>
<feature type="transmembrane region" description="Helical" evidence="8">
    <location>
        <begin position="280"/>
        <end position="299"/>
    </location>
</feature>
<evidence type="ECO:0000256" key="9">
    <source>
        <dbReference type="SAM" id="SignalP"/>
    </source>
</evidence>
<name>A0A6S6TCU1_9GAMM</name>
<dbReference type="AlphaFoldDB" id="A0A6S6TCU1"/>
<keyword evidence="4 8" id="KW-0812">Transmembrane</keyword>
<feature type="signal peptide" evidence="9">
    <location>
        <begin position="1"/>
        <end position="21"/>
    </location>
</feature>
<feature type="transmembrane region" description="Helical" evidence="8">
    <location>
        <begin position="305"/>
        <end position="322"/>
    </location>
</feature>
<proteinExistence type="inferred from homology"/>
<evidence type="ECO:0000256" key="2">
    <source>
        <dbReference type="ARBA" id="ARBA00005887"/>
    </source>
</evidence>
<keyword evidence="5 8" id="KW-1133">Transmembrane helix</keyword>
<dbReference type="Gene3D" id="1.10.3430.10">
    <property type="entry name" value="Ammonium transporter AmtB like domains"/>
    <property type="match status" value="1"/>
</dbReference>
<dbReference type="InterPro" id="IPR029020">
    <property type="entry name" value="Ammonium/urea_transptr"/>
</dbReference>
<evidence type="ECO:0000256" key="5">
    <source>
        <dbReference type="ARBA" id="ARBA00022989"/>
    </source>
</evidence>
<dbReference type="NCBIfam" id="TIGR00836">
    <property type="entry name" value="amt"/>
    <property type="match status" value="1"/>
</dbReference>
<dbReference type="InterPro" id="IPR018047">
    <property type="entry name" value="Ammonium_transpt_CS"/>
</dbReference>
<evidence type="ECO:0000256" key="4">
    <source>
        <dbReference type="ARBA" id="ARBA00022692"/>
    </source>
</evidence>
<evidence type="ECO:0000256" key="3">
    <source>
        <dbReference type="ARBA" id="ARBA00022448"/>
    </source>
</evidence>
<accession>A0A6S6TCU1</accession>
<dbReference type="Pfam" id="PF00909">
    <property type="entry name" value="Ammonium_transp"/>
    <property type="match status" value="1"/>
</dbReference>
<keyword evidence="9" id="KW-0732">Signal</keyword>
<feature type="transmembrane region" description="Helical" evidence="8">
    <location>
        <begin position="254"/>
        <end position="275"/>
    </location>
</feature>
<dbReference type="PANTHER" id="PTHR11730:SF6">
    <property type="entry name" value="AMMONIUM TRANSPORTER"/>
    <property type="match status" value="1"/>
</dbReference>
<comment type="similarity">
    <text evidence="2 8">Belongs to the ammonia transporter channel (TC 1.A.11.2) family.</text>
</comment>
<dbReference type="GO" id="GO:0008519">
    <property type="term" value="F:ammonium channel activity"/>
    <property type="evidence" value="ECO:0007669"/>
    <property type="project" value="InterPro"/>
</dbReference>
<protein>
    <recommendedName>
        <fullName evidence="8">Ammonium transporter</fullName>
    </recommendedName>
</protein>
<reference evidence="11" key="1">
    <citation type="submission" date="2020-01" db="EMBL/GenBank/DDBJ databases">
        <authorList>
            <person name="Meier V. D."/>
            <person name="Meier V D."/>
        </authorList>
    </citation>
    <scope>NUCLEOTIDE SEQUENCE</scope>
    <source>
        <strain evidence="11">HLG_WM_MAG_08</strain>
    </source>
</reference>
<feature type="transmembrane region" description="Helical" evidence="8">
    <location>
        <begin position="180"/>
        <end position="201"/>
    </location>
</feature>
<dbReference type="InterPro" id="IPR001905">
    <property type="entry name" value="Ammonium_transpt"/>
</dbReference>
<dbReference type="PROSITE" id="PS01219">
    <property type="entry name" value="AMMONIUM_TRANSP"/>
    <property type="match status" value="1"/>
</dbReference>
<keyword evidence="7 8" id="KW-0924">Ammonia transport</keyword>
<dbReference type="GO" id="GO:0005886">
    <property type="term" value="C:plasma membrane"/>
    <property type="evidence" value="ECO:0007669"/>
    <property type="project" value="UniProtKB-SubCell"/>
</dbReference>
<evidence type="ECO:0000256" key="7">
    <source>
        <dbReference type="ARBA" id="ARBA00023177"/>
    </source>
</evidence>
<feature type="transmembrane region" description="Helical" evidence="8">
    <location>
        <begin position="75"/>
        <end position="95"/>
    </location>
</feature>
<evidence type="ECO:0000256" key="6">
    <source>
        <dbReference type="ARBA" id="ARBA00023136"/>
    </source>
</evidence>
<evidence type="ECO:0000256" key="8">
    <source>
        <dbReference type="RuleBase" id="RU362002"/>
    </source>
</evidence>
<feature type="domain" description="Ammonium transporter AmtB-like" evidence="10">
    <location>
        <begin position="36"/>
        <end position="418"/>
    </location>
</feature>
<evidence type="ECO:0000256" key="1">
    <source>
        <dbReference type="ARBA" id="ARBA00004141"/>
    </source>
</evidence>
<feature type="transmembrane region" description="Helical" evidence="8">
    <location>
        <begin position="222"/>
        <end position="242"/>
    </location>
</feature>
<dbReference type="EMBL" id="CACVAV010000231">
    <property type="protein sequence ID" value="CAA6814217.1"/>
    <property type="molecule type" value="Genomic_DNA"/>
</dbReference>
<dbReference type="GO" id="GO:0097272">
    <property type="term" value="P:ammonium homeostasis"/>
    <property type="evidence" value="ECO:0007669"/>
    <property type="project" value="TreeGrafter"/>
</dbReference>
<organism evidence="11">
    <name type="scientific">uncultured Thiotrichaceae bacterium</name>
    <dbReference type="NCBI Taxonomy" id="298394"/>
    <lineage>
        <taxon>Bacteria</taxon>
        <taxon>Pseudomonadati</taxon>
        <taxon>Pseudomonadota</taxon>
        <taxon>Gammaproteobacteria</taxon>
        <taxon>Thiotrichales</taxon>
        <taxon>Thiotrichaceae</taxon>
        <taxon>environmental samples</taxon>
    </lineage>
</organism>
<keyword evidence="3 8" id="KW-0813">Transport</keyword>
<comment type="subcellular location">
    <subcellularLocation>
        <location evidence="8">Cell membrane</location>
        <topology evidence="8">Multi-pass membrane protein</topology>
    </subcellularLocation>
    <subcellularLocation>
        <location evidence="1">Membrane</location>
        <topology evidence="1">Multi-pass membrane protein</topology>
    </subcellularLocation>
</comment>
<keyword evidence="6 8" id="KW-0472">Membrane</keyword>